<dbReference type="PANTHER" id="PTHR47723">
    <property type="entry name" value="OS05G0353850 PROTEIN"/>
    <property type="match status" value="1"/>
</dbReference>
<organism evidence="1 2">
    <name type="scientific">Hibiscus sabdariffa</name>
    <name type="common">roselle</name>
    <dbReference type="NCBI Taxonomy" id="183260"/>
    <lineage>
        <taxon>Eukaryota</taxon>
        <taxon>Viridiplantae</taxon>
        <taxon>Streptophyta</taxon>
        <taxon>Embryophyta</taxon>
        <taxon>Tracheophyta</taxon>
        <taxon>Spermatophyta</taxon>
        <taxon>Magnoliopsida</taxon>
        <taxon>eudicotyledons</taxon>
        <taxon>Gunneridae</taxon>
        <taxon>Pentapetalae</taxon>
        <taxon>rosids</taxon>
        <taxon>malvids</taxon>
        <taxon>Malvales</taxon>
        <taxon>Malvaceae</taxon>
        <taxon>Malvoideae</taxon>
        <taxon>Hibiscus</taxon>
    </lineage>
</organism>
<dbReference type="InterPro" id="IPR053151">
    <property type="entry name" value="RNase_H-like"/>
</dbReference>
<name>A0ABR2QLY5_9ROSI</name>
<keyword evidence="2" id="KW-1185">Reference proteome</keyword>
<dbReference type="EMBL" id="JBBPBN010000036">
    <property type="protein sequence ID" value="KAK9001678.1"/>
    <property type="molecule type" value="Genomic_DNA"/>
</dbReference>
<dbReference type="PANTHER" id="PTHR47723:SF19">
    <property type="entry name" value="POLYNUCLEOTIDYL TRANSFERASE, RIBONUCLEASE H-LIKE SUPERFAMILY PROTEIN"/>
    <property type="match status" value="1"/>
</dbReference>
<evidence type="ECO:0000313" key="2">
    <source>
        <dbReference type="Proteomes" id="UP001396334"/>
    </source>
</evidence>
<reference evidence="1 2" key="1">
    <citation type="journal article" date="2024" name="G3 (Bethesda)">
        <title>Genome assembly of Hibiscus sabdariffa L. provides insights into metabolisms of medicinal natural products.</title>
        <authorList>
            <person name="Kim T."/>
        </authorList>
    </citation>
    <scope>NUCLEOTIDE SEQUENCE [LARGE SCALE GENOMIC DNA]</scope>
    <source>
        <strain evidence="1">TK-2024</strain>
        <tissue evidence="1">Old leaves</tissue>
    </source>
</reference>
<gene>
    <name evidence="1" type="ORF">V6N11_083455</name>
</gene>
<dbReference type="Proteomes" id="UP001396334">
    <property type="component" value="Unassembled WGS sequence"/>
</dbReference>
<proteinExistence type="predicted"/>
<comment type="caution">
    <text evidence="1">The sequence shown here is derived from an EMBL/GenBank/DDBJ whole genome shotgun (WGS) entry which is preliminary data.</text>
</comment>
<evidence type="ECO:0008006" key="3">
    <source>
        <dbReference type="Google" id="ProtNLM"/>
    </source>
</evidence>
<evidence type="ECO:0000313" key="1">
    <source>
        <dbReference type="EMBL" id="KAK9001678.1"/>
    </source>
</evidence>
<dbReference type="CDD" id="cd06222">
    <property type="entry name" value="RNase_H_like"/>
    <property type="match status" value="1"/>
</dbReference>
<protein>
    <recommendedName>
        <fullName evidence="3">RNase H type-1 domain-containing protein</fullName>
    </recommendedName>
</protein>
<sequence length="246" mass="28327">MVNPNGEWRWDCIQHLLPQAALLTVAAIKPSFTDIMVDYVGWRGEEHRNFTVKSTYVICSNRLGNLLTNGERNRRHLTNDSSCSIYGAALEEVSHVLRGCVESRSLWPRLVKDDKLNKFLRMEVKQCLGANARWTVPPRHWIKVNTDGARNTNSGLATCGGMWRDFKDKWCFGFSRALGLCSALEVKLWESGIFFAVGLMDMKQRCWDVQFLFIRREGNFPADTMTRFTRQGTSDYLRFMESQVDV</sequence>
<dbReference type="InterPro" id="IPR044730">
    <property type="entry name" value="RNase_H-like_dom_plant"/>
</dbReference>
<accession>A0ABR2QLY5</accession>